<sequence>MFLSAVPIVGKLFGQLFGVIDQVVEDKDQAAKLKHNLEMRMLEKDFSFVEKEIEAQAAVVAAEVAGASWLQRNWRPLLMLTFTYIIAHNHIISPLCSLPRLDLPQDMWELLKLGMGGYILGRTVEKGIATWKK</sequence>
<dbReference type="RefSeq" id="WP_011698727.1">
    <property type="nucleotide sequence ID" value="NC_008554.1"/>
</dbReference>
<dbReference type="HOGENOM" id="CLU_156640_0_0_7"/>
<name>A0LJF5_SYNFM</name>
<dbReference type="KEGG" id="sfu:Sfum_1872"/>
<dbReference type="EMBL" id="CP000478">
    <property type="protein sequence ID" value="ABK17557.1"/>
    <property type="molecule type" value="Genomic_DNA"/>
</dbReference>
<dbReference type="Proteomes" id="UP000001784">
    <property type="component" value="Chromosome"/>
</dbReference>
<evidence type="ECO:0000313" key="2">
    <source>
        <dbReference type="Proteomes" id="UP000001784"/>
    </source>
</evidence>
<reference evidence="1 2" key="1">
    <citation type="submission" date="2006-10" db="EMBL/GenBank/DDBJ databases">
        <title>Complete sequence of Syntrophobacter fumaroxidans MPOB.</title>
        <authorList>
            <consortium name="US DOE Joint Genome Institute"/>
            <person name="Copeland A."/>
            <person name="Lucas S."/>
            <person name="Lapidus A."/>
            <person name="Barry K."/>
            <person name="Detter J.C."/>
            <person name="Glavina del Rio T."/>
            <person name="Hammon N."/>
            <person name="Israni S."/>
            <person name="Pitluck S."/>
            <person name="Goltsman E.G."/>
            <person name="Martinez M."/>
            <person name="Schmutz J."/>
            <person name="Larimer F."/>
            <person name="Land M."/>
            <person name="Hauser L."/>
            <person name="Kyrpides N."/>
            <person name="Kim E."/>
            <person name="Boone D.R."/>
            <person name="Brockman F."/>
            <person name="Culley D."/>
            <person name="Ferry J."/>
            <person name="Gunsalus R."/>
            <person name="McInerney M.J."/>
            <person name="Morrison M."/>
            <person name="Plugge C."/>
            <person name="Rohlin L."/>
            <person name="Scholten J."/>
            <person name="Sieber J."/>
            <person name="Stams A.J.M."/>
            <person name="Worm P."/>
            <person name="Henstra A.M."/>
            <person name="Richardson P."/>
        </authorList>
    </citation>
    <scope>NUCLEOTIDE SEQUENCE [LARGE SCALE GENOMIC DNA]</scope>
    <source>
        <strain evidence="2">DSM 10017 / MPOB</strain>
    </source>
</reference>
<dbReference type="InParanoid" id="A0LJF5"/>
<evidence type="ECO:0008006" key="3">
    <source>
        <dbReference type="Google" id="ProtNLM"/>
    </source>
</evidence>
<dbReference type="AlphaFoldDB" id="A0LJF5"/>
<gene>
    <name evidence="1" type="ordered locus">Sfum_1872</name>
</gene>
<evidence type="ECO:0000313" key="1">
    <source>
        <dbReference type="EMBL" id="ABK17557.1"/>
    </source>
</evidence>
<dbReference type="InterPro" id="IPR021497">
    <property type="entry name" value="GTA_holin_3TM"/>
</dbReference>
<dbReference type="Pfam" id="PF11351">
    <property type="entry name" value="GTA_holin_3TM"/>
    <property type="match status" value="1"/>
</dbReference>
<protein>
    <recommendedName>
        <fullName evidence="3">Holin of 3TMs, for gene-transfer release</fullName>
    </recommendedName>
</protein>
<proteinExistence type="predicted"/>
<organism evidence="1 2">
    <name type="scientific">Syntrophobacter fumaroxidans (strain DSM 10017 / MPOB)</name>
    <dbReference type="NCBI Taxonomy" id="335543"/>
    <lineage>
        <taxon>Bacteria</taxon>
        <taxon>Pseudomonadati</taxon>
        <taxon>Thermodesulfobacteriota</taxon>
        <taxon>Syntrophobacteria</taxon>
        <taxon>Syntrophobacterales</taxon>
        <taxon>Syntrophobacteraceae</taxon>
        <taxon>Syntrophobacter</taxon>
    </lineage>
</organism>
<accession>A0LJF5</accession>
<keyword evidence="2" id="KW-1185">Reference proteome</keyword>
<dbReference type="OrthoDB" id="1433389at2"/>
<dbReference type="STRING" id="335543.Sfum_1872"/>
<dbReference type="eggNOG" id="ENOG50312N7">
    <property type="taxonomic scope" value="Bacteria"/>
</dbReference>